<dbReference type="OrthoDB" id="407609at2759"/>
<reference evidence="2" key="1">
    <citation type="submission" date="2025-08" db="UniProtKB">
        <authorList>
            <consortium name="RefSeq"/>
        </authorList>
    </citation>
    <scope>IDENTIFICATION</scope>
    <source>
        <strain evidence="2">Nigerian</strain>
        <tissue evidence="2">Liver and blood</tissue>
    </source>
</reference>
<organism evidence="1 2">
    <name type="scientific">Xenopus tropicalis</name>
    <name type="common">Western clawed frog</name>
    <name type="synonym">Silurana tropicalis</name>
    <dbReference type="NCBI Taxonomy" id="8364"/>
    <lineage>
        <taxon>Eukaryota</taxon>
        <taxon>Metazoa</taxon>
        <taxon>Chordata</taxon>
        <taxon>Craniata</taxon>
        <taxon>Vertebrata</taxon>
        <taxon>Euteleostomi</taxon>
        <taxon>Amphibia</taxon>
        <taxon>Batrachia</taxon>
        <taxon>Anura</taxon>
        <taxon>Pipoidea</taxon>
        <taxon>Pipidae</taxon>
        <taxon>Xenopodinae</taxon>
        <taxon>Xenopus</taxon>
        <taxon>Silurana</taxon>
    </lineage>
</organism>
<dbReference type="AGR" id="Xenbase:XB-GENE-29081851"/>
<sequence>MLKAFKIVTFVLIITVSGLLIKQNSISNIYFIIAELFNSNARNLNYSASWRADNLFNQTGESASAVTMKSKVLLSEGVDKFLLKPTKRTVTLSPREILRKGDGIIFLETTNSLRPSSLVLCAIESAAHVYHNRPVVFFMKGLTDITTMEEESQIRNTFPTLATYKNVYIFPLRLEEIFEDTPLLPWYKKFRKGYCGPTVIF</sequence>
<proteinExistence type="predicted"/>
<accession>A0A8J1JL51</accession>
<dbReference type="PANTHER" id="PTHR12042:SF16">
    <property type="entry name" value="ALPHA-1,4-N-ACETYLGLUCOSAMINYLTRANSFERASE"/>
    <property type="match status" value="1"/>
</dbReference>
<dbReference type="AlphaFoldDB" id="A0A8J1JL51"/>
<dbReference type="RefSeq" id="XP_031758609.1">
    <property type="nucleotide sequence ID" value="XM_031902749.1"/>
</dbReference>
<protein>
    <submittedName>
        <fullName evidence="2">Uncharacterized protein LOC100493718</fullName>
    </submittedName>
</protein>
<dbReference type="Xenbase" id="XB-GENE-29081851">
    <property type="gene designation" value="LOC100493718"/>
</dbReference>
<dbReference type="KEGG" id="xtr:100493718"/>
<dbReference type="GeneID" id="100493718"/>
<name>A0A8J1JL51_XENTR</name>
<evidence type="ECO:0000313" key="3">
    <source>
        <dbReference type="Xenbase" id="XB-GENE-29081851"/>
    </source>
</evidence>
<evidence type="ECO:0000313" key="2">
    <source>
        <dbReference type="RefSeq" id="XP_031758609.1"/>
    </source>
</evidence>
<dbReference type="Proteomes" id="UP000008143">
    <property type="component" value="Chromosome 5"/>
</dbReference>
<dbReference type="PANTHER" id="PTHR12042">
    <property type="entry name" value="LACTOSYLCERAMIDE 4-ALPHA-GALACTOSYLTRANSFERASE ALPHA- 1,4-GALACTOSYLTRANSFERASE"/>
    <property type="match status" value="1"/>
</dbReference>
<evidence type="ECO:0000313" key="1">
    <source>
        <dbReference type="Proteomes" id="UP000008143"/>
    </source>
</evidence>
<dbReference type="InterPro" id="IPR051981">
    <property type="entry name" value="Glycosyltransf_32"/>
</dbReference>
<keyword evidence="1" id="KW-1185">Reference proteome</keyword>
<gene>
    <name evidence="2 3" type="primary">LOC100493718</name>
</gene>